<dbReference type="PRINTS" id="PR00111">
    <property type="entry name" value="ABHYDROLASE"/>
</dbReference>
<dbReference type="PRINTS" id="PR00412">
    <property type="entry name" value="EPOXHYDRLASE"/>
</dbReference>
<dbReference type="Proteomes" id="UP001596548">
    <property type="component" value="Unassembled WGS sequence"/>
</dbReference>
<dbReference type="Pfam" id="PF00561">
    <property type="entry name" value="Abhydrolase_1"/>
    <property type="match status" value="1"/>
</dbReference>
<evidence type="ECO:0000313" key="5">
    <source>
        <dbReference type="Proteomes" id="UP001596548"/>
    </source>
</evidence>
<dbReference type="PANTHER" id="PTHR43798">
    <property type="entry name" value="MONOACYLGLYCEROL LIPASE"/>
    <property type="match status" value="1"/>
</dbReference>
<comment type="caution">
    <text evidence="4">The sequence shown here is derived from an EMBL/GenBank/DDBJ whole genome shotgun (WGS) entry which is preliminary data.</text>
</comment>
<name>A0ABW2HW07_9ACTN</name>
<organism evidence="4 5">
    <name type="scientific">Paractinoplanes rhizophilus</name>
    <dbReference type="NCBI Taxonomy" id="1416877"/>
    <lineage>
        <taxon>Bacteria</taxon>
        <taxon>Bacillati</taxon>
        <taxon>Actinomycetota</taxon>
        <taxon>Actinomycetes</taxon>
        <taxon>Micromonosporales</taxon>
        <taxon>Micromonosporaceae</taxon>
        <taxon>Paractinoplanes</taxon>
    </lineage>
</organism>
<dbReference type="InterPro" id="IPR050266">
    <property type="entry name" value="AB_hydrolase_sf"/>
</dbReference>
<dbReference type="RefSeq" id="WP_378972882.1">
    <property type="nucleotide sequence ID" value="NZ_JBHTBJ010000022.1"/>
</dbReference>
<feature type="domain" description="AB hydrolase-1" evidence="3">
    <location>
        <begin position="38"/>
        <end position="261"/>
    </location>
</feature>
<keyword evidence="1 4" id="KW-0378">Hydrolase</keyword>
<evidence type="ECO:0000313" key="4">
    <source>
        <dbReference type="EMBL" id="MFC7277374.1"/>
    </source>
</evidence>
<dbReference type="SUPFAM" id="SSF53474">
    <property type="entry name" value="alpha/beta-Hydrolases"/>
    <property type="match status" value="1"/>
</dbReference>
<protein>
    <submittedName>
        <fullName evidence="4">Alpha/beta fold hydrolase</fullName>
    </submittedName>
</protein>
<evidence type="ECO:0000259" key="3">
    <source>
        <dbReference type="Pfam" id="PF00561"/>
    </source>
</evidence>
<dbReference type="PANTHER" id="PTHR43798:SF31">
    <property type="entry name" value="AB HYDROLASE SUPERFAMILY PROTEIN YCLE"/>
    <property type="match status" value="1"/>
</dbReference>
<keyword evidence="5" id="KW-1185">Reference proteome</keyword>
<dbReference type="InterPro" id="IPR000073">
    <property type="entry name" value="AB_hydrolase_1"/>
</dbReference>
<reference evidence="5" key="1">
    <citation type="journal article" date="2019" name="Int. J. Syst. Evol. Microbiol.">
        <title>The Global Catalogue of Microorganisms (GCM) 10K type strain sequencing project: providing services to taxonomists for standard genome sequencing and annotation.</title>
        <authorList>
            <consortium name="The Broad Institute Genomics Platform"/>
            <consortium name="The Broad Institute Genome Sequencing Center for Infectious Disease"/>
            <person name="Wu L."/>
            <person name="Ma J."/>
        </authorList>
    </citation>
    <scope>NUCLEOTIDE SEQUENCE [LARGE SCALE GENOMIC DNA]</scope>
    <source>
        <strain evidence="5">XZYJT-10</strain>
    </source>
</reference>
<dbReference type="Gene3D" id="3.40.50.1820">
    <property type="entry name" value="alpha/beta hydrolase"/>
    <property type="match status" value="1"/>
</dbReference>
<evidence type="ECO:0000256" key="2">
    <source>
        <dbReference type="SAM" id="MobiDB-lite"/>
    </source>
</evidence>
<dbReference type="EMBL" id="JBHTBJ010000022">
    <property type="protein sequence ID" value="MFC7277374.1"/>
    <property type="molecule type" value="Genomic_DNA"/>
</dbReference>
<evidence type="ECO:0000256" key="1">
    <source>
        <dbReference type="ARBA" id="ARBA00022801"/>
    </source>
</evidence>
<sequence length="282" mass="30542">MGLARAARQWVAAPPEPQRRDWPLPDPPPARSVEGMEILLIHGHPFDHTLWEPQAAALRAAGHDVITPDLRGYGAAPPIGEITYLSDFAADLAATLRTDRAIIGGVSMGGQIAMEFYRQYPDRVAGLILSDTSPVAETEEGKKSRRDLADRLLAEGMAGYADEVLDKMITPAHVEELPEVAAHVRRMMLATSPRGAAAALRGRAERPDYQKDLSRVRVPTLILVGAEDAYTPIADAELIRDLIPGSELMIFEKTGHLPGLERSAEVNAALLTFVSAHFPAPA</sequence>
<gene>
    <name evidence="4" type="ORF">ACFQS1_25560</name>
</gene>
<feature type="region of interest" description="Disordered" evidence="2">
    <location>
        <begin position="1"/>
        <end position="27"/>
    </location>
</feature>
<dbReference type="InterPro" id="IPR000639">
    <property type="entry name" value="Epox_hydrolase-like"/>
</dbReference>
<proteinExistence type="predicted"/>
<dbReference type="GO" id="GO:0016787">
    <property type="term" value="F:hydrolase activity"/>
    <property type="evidence" value="ECO:0007669"/>
    <property type="project" value="UniProtKB-KW"/>
</dbReference>
<dbReference type="InterPro" id="IPR029058">
    <property type="entry name" value="AB_hydrolase_fold"/>
</dbReference>
<accession>A0ABW2HW07</accession>